<keyword evidence="3" id="KW-1185">Reference proteome</keyword>
<feature type="compositionally biased region" description="Basic and acidic residues" evidence="1">
    <location>
        <begin position="47"/>
        <end position="67"/>
    </location>
</feature>
<evidence type="ECO:0000313" key="2">
    <source>
        <dbReference type="EMBL" id="MPC88638.1"/>
    </source>
</evidence>
<sequence length="67" mass="7654">MVGEGGRLVGGRRAKEWRAESSNPLFKKLRSSSYPDEEVKEEEEENEKEKEKKKGEKGESASKARQE</sequence>
<dbReference type="AlphaFoldDB" id="A0A5B7J6W1"/>
<reference evidence="2 3" key="1">
    <citation type="submission" date="2019-05" db="EMBL/GenBank/DDBJ databases">
        <title>Another draft genome of Portunus trituberculatus and its Hox gene families provides insights of decapod evolution.</title>
        <authorList>
            <person name="Jeong J.-H."/>
            <person name="Song I."/>
            <person name="Kim S."/>
            <person name="Choi T."/>
            <person name="Kim D."/>
            <person name="Ryu S."/>
            <person name="Kim W."/>
        </authorList>
    </citation>
    <scope>NUCLEOTIDE SEQUENCE [LARGE SCALE GENOMIC DNA]</scope>
    <source>
        <tissue evidence="2">Muscle</tissue>
    </source>
</reference>
<organism evidence="2 3">
    <name type="scientific">Portunus trituberculatus</name>
    <name type="common">Swimming crab</name>
    <name type="synonym">Neptunus trituberculatus</name>
    <dbReference type="NCBI Taxonomy" id="210409"/>
    <lineage>
        <taxon>Eukaryota</taxon>
        <taxon>Metazoa</taxon>
        <taxon>Ecdysozoa</taxon>
        <taxon>Arthropoda</taxon>
        <taxon>Crustacea</taxon>
        <taxon>Multicrustacea</taxon>
        <taxon>Malacostraca</taxon>
        <taxon>Eumalacostraca</taxon>
        <taxon>Eucarida</taxon>
        <taxon>Decapoda</taxon>
        <taxon>Pleocyemata</taxon>
        <taxon>Brachyura</taxon>
        <taxon>Eubrachyura</taxon>
        <taxon>Portunoidea</taxon>
        <taxon>Portunidae</taxon>
        <taxon>Portuninae</taxon>
        <taxon>Portunus</taxon>
    </lineage>
</organism>
<evidence type="ECO:0000256" key="1">
    <source>
        <dbReference type="SAM" id="MobiDB-lite"/>
    </source>
</evidence>
<dbReference type="EMBL" id="VSRR010078405">
    <property type="protein sequence ID" value="MPC88638.1"/>
    <property type="molecule type" value="Genomic_DNA"/>
</dbReference>
<feature type="compositionally biased region" description="Acidic residues" evidence="1">
    <location>
        <begin position="35"/>
        <end position="46"/>
    </location>
</feature>
<accession>A0A5B7J6W1</accession>
<gene>
    <name evidence="2" type="ORF">E2C01_083554</name>
</gene>
<proteinExistence type="predicted"/>
<dbReference type="Proteomes" id="UP000324222">
    <property type="component" value="Unassembled WGS sequence"/>
</dbReference>
<evidence type="ECO:0000313" key="3">
    <source>
        <dbReference type="Proteomes" id="UP000324222"/>
    </source>
</evidence>
<comment type="caution">
    <text evidence="2">The sequence shown here is derived from an EMBL/GenBank/DDBJ whole genome shotgun (WGS) entry which is preliminary data.</text>
</comment>
<feature type="region of interest" description="Disordered" evidence="1">
    <location>
        <begin position="1"/>
        <end position="67"/>
    </location>
</feature>
<protein>
    <submittedName>
        <fullName evidence="2">Uncharacterized protein</fullName>
    </submittedName>
</protein>
<name>A0A5B7J6W1_PORTR</name>